<dbReference type="SUPFAM" id="SSF53383">
    <property type="entry name" value="PLP-dependent transferases"/>
    <property type="match status" value="1"/>
</dbReference>
<dbReference type="Gene3D" id="3.90.1150.10">
    <property type="entry name" value="Aspartate Aminotransferase, domain 1"/>
    <property type="match status" value="1"/>
</dbReference>
<dbReference type="RefSeq" id="WP_052425913.1">
    <property type="nucleotide sequence ID" value="NZ_AXCY01000010.1"/>
</dbReference>
<sequence length="460" mass="48852">MTEPTSDRRWGFRTRALHAGGVPDPTTGARAVPIYQTTSFVFDDTADAANLFALQKYGNIYSRIGNPTVAALEERIASLEGGIGAVATSSGMAAEFITFAALVGAGDHVVAAASLYGGTVTQLDVTLRRFGVETTFVPGTDPADYAAAIRPETKVVYAEVIANPSGEITDIAGLAEVAHAAGVPLVIDATLSTPYLCRPLEHGADVVIHSVTKFLGGHGTTLGGVVVESGRFDWGNGKFPQMTEPVPSYGGVSWWENFGEYGFLTKLRSEQLRDIGPSLAPQSAFQLLQGVETLPQRMEAHLANARRVAQWLEADPRVGYVNWAGLPSHQHHERAQRYLPLGPSAVFAFGVRGTDEVPGRAAGRRFIESLQLASHLANIGDARTLVIHPASTTHQQLSVEQLAAAGVPEDLVRISVGLEDVEDILWDLDQALTRAVGPADQHATQTDPSPAAPSPAEVTA</sequence>
<accession>A0A0A0BWC6</accession>
<comment type="similarity">
    <text evidence="2 6">Belongs to the trans-sulfuration enzymes family.</text>
</comment>
<dbReference type="Gene3D" id="3.40.640.10">
    <property type="entry name" value="Type I PLP-dependent aspartate aminotransferase-like (Major domain)"/>
    <property type="match status" value="1"/>
</dbReference>
<evidence type="ECO:0000256" key="3">
    <source>
        <dbReference type="ARBA" id="ARBA00022679"/>
    </source>
</evidence>
<evidence type="ECO:0000256" key="4">
    <source>
        <dbReference type="ARBA" id="ARBA00022898"/>
    </source>
</evidence>
<protein>
    <submittedName>
        <fullName evidence="8">O-acetylhomoserine aminocarboxypropyltransferase</fullName>
        <ecNumber evidence="8">2.5.1.49</ecNumber>
    </submittedName>
</protein>
<evidence type="ECO:0000256" key="6">
    <source>
        <dbReference type="RuleBase" id="RU362118"/>
    </source>
</evidence>
<dbReference type="InterPro" id="IPR000277">
    <property type="entry name" value="Cys/Met-Metab_PyrdxlP-dep_enz"/>
</dbReference>
<dbReference type="PIRSF" id="PIRSF001434">
    <property type="entry name" value="CGS"/>
    <property type="match status" value="1"/>
</dbReference>
<dbReference type="GO" id="GO:0005737">
    <property type="term" value="C:cytoplasm"/>
    <property type="evidence" value="ECO:0007669"/>
    <property type="project" value="TreeGrafter"/>
</dbReference>
<evidence type="ECO:0000313" key="8">
    <source>
        <dbReference type="EMBL" id="KGM12007.1"/>
    </source>
</evidence>
<keyword evidence="4 5" id="KW-0663">Pyridoxal phosphate</keyword>
<dbReference type="GO" id="GO:0003961">
    <property type="term" value="F:O-acetylhomoserine aminocarboxypropyltransferase activity"/>
    <property type="evidence" value="ECO:0007669"/>
    <property type="project" value="UniProtKB-EC"/>
</dbReference>
<feature type="region of interest" description="Disordered" evidence="7">
    <location>
        <begin position="437"/>
        <end position="460"/>
    </location>
</feature>
<evidence type="ECO:0000256" key="2">
    <source>
        <dbReference type="ARBA" id="ARBA00009077"/>
    </source>
</evidence>
<dbReference type="GO" id="GO:0030170">
    <property type="term" value="F:pyridoxal phosphate binding"/>
    <property type="evidence" value="ECO:0007669"/>
    <property type="project" value="InterPro"/>
</dbReference>
<dbReference type="AlphaFoldDB" id="A0A0A0BWC6"/>
<reference evidence="8 9" key="1">
    <citation type="submission" date="2013-08" db="EMBL/GenBank/DDBJ databases">
        <title>Genome sequencing of Cellulomonas carbonis T26.</title>
        <authorList>
            <person name="Chen F."/>
            <person name="Li Y."/>
            <person name="Wang G."/>
        </authorList>
    </citation>
    <scope>NUCLEOTIDE SEQUENCE [LARGE SCALE GENOMIC DNA]</scope>
    <source>
        <strain evidence="8 9">T26</strain>
    </source>
</reference>
<dbReference type="GO" id="GO:0006535">
    <property type="term" value="P:cysteine biosynthetic process from serine"/>
    <property type="evidence" value="ECO:0007669"/>
    <property type="project" value="TreeGrafter"/>
</dbReference>
<evidence type="ECO:0000313" key="9">
    <source>
        <dbReference type="Proteomes" id="UP000029839"/>
    </source>
</evidence>
<evidence type="ECO:0000256" key="5">
    <source>
        <dbReference type="PIRSR" id="PIRSR001434-2"/>
    </source>
</evidence>
<feature type="modified residue" description="N6-(pyridoxal phosphate)lysine" evidence="5">
    <location>
        <position position="213"/>
    </location>
</feature>
<dbReference type="Proteomes" id="UP000029839">
    <property type="component" value="Unassembled WGS sequence"/>
</dbReference>
<gene>
    <name evidence="8" type="ORF">N868_03540</name>
</gene>
<organism evidence="8 9">
    <name type="scientific">Cellulomonas carbonis T26</name>
    <dbReference type="NCBI Taxonomy" id="947969"/>
    <lineage>
        <taxon>Bacteria</taxon>
        <taxon>Bacillati</taxon>
        <taxon>Actinomycetota</taxon>
        <taxon>Actinomycetes</taxon>
        <taxon>Micrococcales</taxon>
        <taxon>Cellulomonadaceae</taxon>
        <taxon>Cellulomonas</taxon>
    </lineage>
</organism>
<dbReference type="GO" id="GO:0071269">
    <property type="term" value="P:L-homocysteine biosynthetic process"/>
    <property type="evidence" value="ECO:0007669"/>
    <property type="project" value="TreeGrafter"/>
</dbReference>
<dbReference type="InterPro" id="IPR015422">
    <property type="entry name" value="PyrdxlP-dep_Trfase_small"/>
</dbReference>
<dbReference type="NCBIfam" id="TIGR01326">
    <property type="entry name" value="OAH_OAS_sulfhy"/>
    <property type="match status" value="1"/>
</dbReference>
<dbReference type="PANTHER" id="PTHR43797:SF2">
    <property type="entry name" value="HOMOCYSTEINE_CYSTEINE SYNTHASE"/>
    <property type="match status" value="1"/>
</dbReference>
<dbReference type="FunFam" id="3.40.640.10:FF:000035">
    <property type="entry name" value="O-succinylhomoserine sulfhydrylase"/>
    <property type="match status" value="1"/>
</dbReference>
<dbReference type="InterPro" id="IPR006235">
    <property type="entry name" value="OAc-hSer/O-AcSer_sulfhydrylase"/>
</dbReference>
<reference evidence="8 9" key="2">
    <citation type="journal article" date="2015" name="Stand. Genomic Sci.">
        <title>Draft genome sequence of Cellulomonas carbonis T26(T) and comparative analysis of six Cellulomonas genomes.</title>
        <authorList>
            <person name="Zhuang W."/>
            <person name="Zhang S."/>
            <person name="Xia X."/>
            <person name="Wang G."/>
        </authorList>
    </citation>
    <scope>NUCLEOTIDE SEQUENCE [LARGE SCALE GENOMIC DNA]</scope>
    <source>
        <strain evidence="8 9">T26</strain>
    </source>
</reference>
<dbReference type="CDD" id="cd00614">
    <property type="entry name" value="CGS_like"/>
    <property type="match status" value="1"/>
</dbReference>
<dbReference type="EC" id="2.5.1.49" evidence="8"/>
<evidence type="ECO:0000256" key="7">
    <source>
        <dbReference type="SAM" id="MobiDB-lite"/>
    </source>
</evidence>
<keyword evidence="3 8" id="KW-0808">Transferase</keyword>
<keyword evidence="9" id="KW-1185">Reference proteome</keyword>
<dbReference type="InterPro" id="IPR015421">
    <property type="entry name" value="PyrdxlP-dep_Trfase_major"/>
</dbReference>
<dbReference type="OrthoDB" id="4966611at2"/>
<comment type="cofactor">
    <cofactor evidence="1 6">
        <name>pyridoxal 5'-phosphate</name>
        <dbReference type="ChEBI" id="CHEBI:597326"/>
    </cofactor>
</comment>
<dbReference type="PANTHER" id="PTHR43797">
    <property type="entry name" value="HOMOCYSTEINE/CYSTEINE SYNTHASE"/>
    <property type="match status" value="1"/>
</dbReference>
<evidence type="ECO:0000256" key="1">
    <source>
        <dbReference type="ARBA" id="ARBA00001933"/>
    </source>
</evidence>
<dbReference type="EMBL" id="AXCY01000010">
    <property type="protein sequence ID" value="KGM12007.1"/>
    <property type="molecule type" value="Genomic_DNA"/>
</dbReference>
<comment type="caution">
    <text evidence="8">The sequence shown here is derived from an EMBL/GenBank/DDBJ whole genome shotgun (WGS) entry which is preliminary data.</text>
</comment>
<dbReference type="Pfam" id="PF01053">
    <property type="entry name" value="Cys_Met_Meta_PP"/>
    <property type="match status" value="1"/>
</dbReference>
<dbReference type="InterPro" id="IPR015424">
    <property type="entry name" value="PyrdxlP-dep_Trfase"/>
</dbReference>
<dbReference type="GO" id="GO:0019346">
    <property type="term" value="P:transsulfuration"/>
    <property type="evidence" value="ECO:0007669"/>
    <property type="project" value="InterPro"/>
</dbReference>
<proteinExistence type="inferred from homology"/>
<dbReference type="GO" id="GO:0004124">
    <property type="term" value="F:cysteine synthase activity"/>
    <property type="evidence" value="ECO:0007669"/>
    <property type="project" value="TreeGrafter"/>
</dbReference>
<name>A0A0A0BWC6_9CELL</name>